<dbReference type="InterPro" id="IPR027417">
    <property type="entry name" value="P-loop_NTPase"/>
</dbReference>
<keyword evidence="3" id="KW-0238">DNA-binding</keyword>
<sequence>MFYLAVLLVLLLLVFLFFRYKNGQDLLKKKEELLSQWGKPRDVARNFNLISAYHFAKYHDENTSLSDTIAADIDLENLFEYADRCNSSLGQQYLYHQLRSPQEVNALQQLDELSEQFGSNEDLRLATSLVLSKLGHKNAYYIYELFTSSYQSLYSKGLSLYVRMAGILWIASLVLTLVLRNQFCFLAVLGLTLFNFYIHYGNKKKISRYVYSLPQLYTLVNSAKSLLKLSATPKAAMVQQSLSNLKPLQSSLSYVNFQNNVDRDPTDISAGILELIKTLLLIEPLMFLISVDRINQQRQHIEVLFNYVAEIDLAISIQSLREGLPYYCKPQLIANGQELEVLELYHPLIEDCVPNSIKASTTQGVLVTGSNMSGKTTFIRAIAINTLLAQTLYTSCSHYYAAPFMQLFTSVRNNDDLEEHKSYFKAEAMAMLHIINNSQTLQSHNLIIIDEIFKGTNTIERVAGAKAILSYLNAHQNFTFVSTHDLELAELLGEEYAVYSFEEAVSDTRLVFDYKIKPGLLKNKNAIAILSALGFPPEIVANANQISNALRQKYQL</sequence>
<keyword evidence="7" id="KW-1185">Reference proteome</keyword>
<dbReference type="Proteomes" id="UP001336835">
    <property type="component" value="Unassembled WGS sequence"/>
</dbReference>
<dbReference type="Gene3D" id="3.40.50.300">
    <property type="entry name" value="P-loop containing nucleotide triphosphate hydrolases"/>
    <property type="match status" value="1"/>
</dbReference>
<organism evidence="6 7">
    <name type="scientific">Pedobacter albus</name>
    <dbReference type="NCBI Taxonomy" id="3113905"/>
    <lineage>
        <taxon>Bacteria</taxon>
        <taxon>Pseudomonadati</taxon>
        <taxon>Bacteroidota</taxon>
        <taxon>Sphingobacteriia</taxon>
        <taxon>Sphingobacteriales</taxon>
        <taxon>Sphingobacteriaceae</taxon>
        <taxon>Pedobacter</taxon>
    </lineage>
</organism>
<dbReference type="Pfam" id="PF00488">
    <property type="entry name" value="MutS_V"/>
    <property type="match status" value="1"/>
</dbReference>
<dbReference type="EMBL" id="JAZDQT010000002">
    <property type="protein sequence ID" value="MEE1946340.1"/>
    <property type="molecule type" value="Genomic_DNA"/>
</dbReference>
<gene>
    <name evidence="6" type="ORF">VRU48_14540</name>
</gene>
<keyword evidence="4" id="KW-0812">Transmembrane</keyword>
<evidence type="ECO:0000256" key="4">
    <source>
        <dbReference type="SAM" id="Phobius"/>
    </source>
</evidence>
<evidence type="ECO:0000256" key="1">
    <source>
        <dbReference type="ARBA" id="ARBA00022741"/>
    </source>
</evidence>
<dbReference type="InterPro" id="IPR000432">
    <property type="entry name" value="DNA_mismatch_repair_MutS_C"/>
</dbReference>
<keyword evidence="1" id="KW-0547">Nucleotide-binding</keyword>
<dbReference type="SMART" id="SM00534">
    <property type="entry name" value="MUTSac"/>
    <property type="match status" value="1"/>
</dbReference>
<proteinExistence type="predicted"/>
<reference evidence="6 7" key="1">
    <citation type="submission" date="2024-01" db="EMBL/GenBank/DDBJ databases">
        <title>Pedobacter sp. nov., isolated from fresh soil.</title>
        <authorList>
            <person name="Le N.T.T."/>
        </authorList>
    </citation>
    <scope>NUCLEOTIDE SEQUENCE [LARGE SCALE GENOMIC DNA]</scope>
    <source>
        <strain evidence="6 7">KR3-3</strain>
    </source>
</reference>
<feature type="transmembrane region" description="Helical" evidence="4">
    <location>
        <begin position="183"/>
        <end position="200"/>
    </location>
</feature>
<dbReference type="PANTHER" id="PTHR11361:SF152">
    <property type="entry name" value="DNA MISMATCH REPAIR PROTEIN"/>
    <property type="match status" value="1"/>
</dbReference>
<dbReference type="InterPro" id="IPR045076">
    <property type="entry name" value="MutS"/>
</dbReference>
<feature type="transmembrane region" description="Helical" evidence="4">
    <location>
        <begin position="160"/>
        <end position="178"/>
    </location>
</feature>
<protein>
    <recommendedName>
        <fullName evidence="5">DNA mismatch repair proteins mutS family domain-containing protein</fullName>
    </recommendedName>
</protein>
<keyword evidence="4" id="KW-1133">Transmembrane helix</keyword>
<evidence type="ECO:0000313" key="6">
    <source>
        <dbReference type="EMBL" id="MEE1946340.1"/>
    </source>
</evidence>
<name>A0ABU7IA22_9SPHI</name>
<accession>A0ABU7IA22</accession>
<evidence type="ECO:0000259" key="5">
    <source>
        <dbReference type="SMART" id="SM00534"/>
    </source>
</evidence>
<dbReference type="RefSeq" id="WP_330108641.1">
    <property type="nucleotide sequence ID" value="NZ_JAZDQT010000002.1"/>
</dbReference>
<keyword evidence="4" id="KW-0472">Membrane</keyword>
<dbReference type="PANTHER" id="PTHR11361">
    <property type="entry name" value="DNA MISMATCH REPAIR PROTEIN MUTS FAMILY MEMBER"/>
    <property type="match status" value="1"/>
</dbReference>
<evidence type="ECO:0000256" key="2">
    <source>
        <dbReference type="ARBA" id="ARBA00022840"/>
    </source>
</evidence>
<dbReference type="SUPFAM" id="SSF52540">
    <property type="entry name" value="P-loop containing nucleoside triphosphate hydrolases"/>
    <property type="match status" value="1"/>
</dbReference>
<evidence type="ECO:0000313" key="7">
    <source>
        <dbReference type="Proteomes" id="UP001336835"/>
    </source>
</evidence>
<comment type="caution">
    <text evidence="6">The sequence shown here is derived from an EMBL/GenBank/DDBJ whole genome shotgun (WGS) entry which is preliminary data.</text>
</comment>
<keyword evidence="2" id="KW-0067">ATP-binding</keyword>
<evidence type="ECO:0000256" key="3">
    <source>
        <dbReference type="ARBA" id="ARBA00023125"/>
    </source>
</evidence>
<feature type="domain" description="DNA mismatch repair proteins mutS family" evidence="5">
    <location>
        <begin position="362"/>
        <end position="548"/>
    </location>
</feature>